<evidence type="ECO:0000313" key="3">
    <source>
        <dbReference type="Proteomes" id="UP000604241"/>
    </source>
</evidence>
<dbReference type="RefSeq" id="WP_191781041.1">
    <property type="nucleotide sequence ID" value="NZ_JACSQV010000003.1"/>
</dbReference>
<keyword evidence="3" id="KW-1185">Reference proteome</keyword>
<reference evidence="2 3" key="1">
    <citation type="submission" date="2020-08" db="EMBL/GenBank/DDBJ databases">
        <title>A Genomic Blueprint of the Chicken Gut Microbiome.</title>
        <authorList>
            <person name="Gilroy R."/>
            <person name="Ravi A."/>
            <person name="Getino M."/>
            <person name="Pursley I."/>
            <person name="Horton D.L."/>
            <person name="Alikhan N.-F."/>
            <person name="Baker D."/>
            <person name="Gharbi K."/>
            <person name="Hall N."/>
            <person name="Watson M."/>
            <person name="Adriaenssens E.M."/>
            <person name="Foster-Nyarko E."/>
            <person name="Jarju S."/>
            <person name="Secka A."/>
            <person name="Antonio M."/>
            <person name="Oren A."/>
            <person name="Chaudhuri R."/>
            <person name="La Ragione R.M."/>
            <person name="Hildebrand F."/>
            <person name="Pallen M.J."/>
        </authorList>
    </citation>
    <scope>NUCLEOTIDE SEQUENCE [LARGE SCALE GENOMIC DNA]</scope>
    <source>
        <strain evidence="2 3">Sa3CUA2</strain>
    </source>
</reference>
<dbReference type="InterPro" id="IPR050789">
    <property type="entry name" value="Diverse_Enzym_Activities"/>
</dbReference>
<dbReference type="InterPro" id="IPR012338">
    <property type="entry name" value="Beta-lactam/transpept-like"/>
</dbReference>
<protein>
    <submittedName>
        <fullName evidence="2">Beta-lactamase family protein</fullName>
    </submittedName>
</protein>
<evidence type="ECO:0000313" key="2">
    <source>
        <dbReference type="EMBL" id="MBD7917673.1"/>
    </source>
</evidence>
<comment type="caution">
    <text evidence="2">The sequence shown here is derived from an EMBL/GenBank/DDBJ whole genome shotgun (WGS) entry which is preliminary data.</text>
</comment>
<dbReference type="EMBL" id="JACSQV010000003">
    <property type="protein sequence ID" value="MBD7917673.1"/>
    <property type="molecule type" value="Genomic_DNA"/>
</dbReference>
<dbReference type="SUPFAM" id="SSF56601">
    <property type="entry name" value="beta-lactamase/transpeptidase-like"/>
    <property type="match status" value="1"/>
</dbReference>
<organism evidence="2 3">
    <name type="scientific">Cellulomonas avistercoris</name>
    <dbReference type="NCBI Taxonomy" id="2762242"/>
    <lineage>
        <taxon>Bacteria</taxon>
        <taxon>Bacillati</taxon>
        <taxon>Actinomycetota</taxon>
        <taxon>Actinomycetes</taxon>
        <taxon>Micrococcales</taxon>
        <taxon>Cellulomonadaceae</taxon>
        <taxon>Cellulomonas</taxon>
    </lineage>
</organism>
<gene>
    <name evidence="2" type="ORF">H9657_05175</name>
</gene>
<dbReference type="Gene3D" id="3.40.710.10">
    <property type="entry name" value="DD-peptidase/beta-lactamase superfamily"/>
    <property type="match status" value="1"/>
</dbReference>
<dbReference type="PANTHER" id="PTHR43283">
    <property type="entry name" value="BETA-LACTAMASE-RELATED"/>
    <property type="match status" value="1"/>
</dbReference>
<feature type="domain" description="Beta-lactamase-related" evidence="1">
    <location>
        <begin position="40"/>
        <end position="303"/>
    </location>
</feature>
<dbReference type="Proteomes" id="UP000604241">
    <property type="component" value="Unassembled WGS sequence"/>
</dbReference>
<name>A0ABR8QB75_9CELL</name>
<dbReference type="Pfam" id="PF00144">
    <property type="entry name" value="Beta-lactamase"/>
    <property type="match status" value="1"/>
</dbReference>
<dbReference type="InterPro" id="IPR001466">
    <property type="entry name" value="Beta-lactam-related"/>
</dbReference>
<proteinExistence type="predicted"/>
<evidence type="ECO:0000259" key="1">
    <source>
        <dbReference type="Pfam" id="PF00144"/>
    </source>
</evidence>
<dbReference type="PANTHER" id="PTHR43283:SF7">
    <property type="entry name" value="BETA-LACTAMASE-RELATED DOMAIN-CONTAINING PROTEIN"/>
    <property type="match status" value="1"/>
</dbReference>
<sequence length="487" mass="51715">MTHPSEARDLPRRAPEEVGVPSAALLALVDALDAHDETHSVMVVRRGAVVAEGWWAPYGPDLPHDLYSLSKTVTAIAVGLARQEGLLTFDDPVLSFFGDEAPDEPSPHLAAMRVRHLLTMRTGHHEDASARTFAGDDFVRAFLSLPVEHEPGSWFVYNTAATYMLSAIVTRLTGQRLLDYLRPRLLEPLGITGATWEQCPRGIDMGGFGLTLRTRDIAALGVLLAQDGVVDGVRLLPAGWVAEATADGGPSLPEQDGDGPPEWHQGYGYQLWRCRHGAFRGDGAFGQFCVVVPEHDLVVAMTSGDADMQGVLDRVWDLLPHLSPDALPSDPVAHAALVGRLAGLAHPAPAGTVGEGVGALAGRDLVLERPVGLVHGVRIEVGPDEDTLVVRTPDGDVTLRAGHGDWAAQTVTLPSGHGGPPRDLLTLVSADRPEAGAYRVTVRAVTTPFRWTATVRVASDGTATLAAEQNVGYGVTASGEVPLRAHG</sequence>
<accession>A0ABR8QB75</accession>